<dbReference type="STRING" id="1538463.B0T36_06850"/>
<evidence type="ECO:0000313" key="2">
    <source>
        <dbReference type="Proteomes" id="UP000188836"/>
    </source>
</evidence>
<dbReference type="OrthoDB" id="4558190at2"/>
<keyword evidence="2" id="KW-1185">Reference proteome</keyword>
<reference evidence="1 2" key="1">
    <citation type="journal article" date="2016" name="Antonie Van Leeuwenhoek">
        <title>Nocardia donostiensis sp. nov., isolated from human respiratory specimens.</title>
        <authorList>
            <person name="Ercibengoa M."/>
            <person name="Bell M."/>
            <person name="Marimon J.M."/>
            <person name="Humrighouse B."/>
            <person name="Klenk H.P."/>
            <person name="Potter G."/>
            <person name="Perez-Trallero E."/>
        </authorList>
    </citation>
    <scope>NUCLEOTIDE SEQUENCE [LARGE SCALE GENOMIC DNA]</scope>
    <source>
        <strain evidence="1 2">X1655</strain>
    </source>
</reference>
<accession>A0A1V2TM58</accession>
<name>A0A1V2TM58_9NOCA</name>
<dbReference type="AlphaFoldDB" id="A0A1V2TM58"/>
<protein>
    <submittedName>
        <fullName evidence="1">Uncharacterized protein</fullName>
    </submittedName>
</protein>
<sequence>MNSPTTPRPGEPDLHLSVFLHGARLDFAACRTAALRFIQEWHARQRSPVTVFPGSTEGLTRLPCERLYLEP</sequence>
<proteinExistence type="predicted"/>
<dbReference type="EMBL" id="MUMY01000001">
    <property type="protein sequence ID" value="ONM50604.1"/>
    <property type="molecule type" value="Genomic_DNA"/>
</dbReference>
<comment type="caution">
    <text evidence="1">The sequence shown here is derived from an EMBL/GenBank/DDBJ whole genome shotgun (WGS) entry which is preliminary data.</text>
</comment>
<dbReference type="RefSeq" id="WP_077114585.1">
    <property type="nucleotide sequence ID" value="NZ_MUKP01000010.1"/>
</dbReference>
<evidence type="ECO:0000313" key="1">
    <source>
        <dbReference type="EMBL" id="ONM50604.1"/>
    </source>
</evidence>
<organism evidence="1 2">
    <name type="scientific">Nocardia donostiensis</name>
    <dbReference type="NCBI Taxonomy" id="1538463"/>
    <lineage>
        <taxon>Bacteria</taxon>
        <taxon>Bacillati</taxon>
        <taxon>Actinomycetota</taxon>
        <taxon>Actinomycetes</taxon>
        <taxon>Mycobacteriales</taxon>
        <taxon>Nocardiaceae</taxon>
        <taxon>Nocardia</taxon>
    </lineage>
</organism>
<gene>
    <name evidence="1" type="ORF">B0T46_01515</name>
</gene>
<dbReference type="Proteomes" id="UP000188836">
    <property type="component" value="Unassembled WGS sequence"/>
</dbReference>